<dbReference type="GO" id="GO:0003700">
    <property type="term" value="F:DNA-binding transcription factor activity"/>
    <property type="evidence" value="ECO:0007669"/>
    <property type="project" value="TreeGrafter"/>
</dbReference>
<evidence type="ECO:0000259" key="4">
    <source>
        <dbReference type="PROSITE" id="PS51077"/>
    </source>
</evidence>
<gene>
    <name evidence="6" type="ORF">USDA257_c18300</name>
</gene>
<feature type="domain" description="HTH iclR-type" evidence="4">
    <location>
        <begin position="16"/>
        <end position="79"/>
    </location>
</feature>
<dbReference type="Proteomes" id="UP000006180">
    <property type="component" value="Chromosome"/>
</dbReference>
<evidence type="ECO:0000256" key="3">
    <source>
        <dbReference type="ARBA" id="ARBA00023163"/>
    </source>
</evidence>
<dbReference type="Pfam" id="PF09339">
    <property type="entry name" value="HTH_IclR"/>
    <property type="match status" value="1"/>
</dbReference>
<dbReference type="SUPFAM" id="SSF46785">
    <property type="entry name" value="Winged helix' DNA-binding domain"/>
    <property type="match status" value="1"/>
</dbReference>
<dbReference type="Gene3D" id="3.30.450.40">
    <property type="match status" value="1"/>
</dbReference>
<dbReference type="PANTHER" id="PTHR30136">
    <property type="entry name" value="HELIX-TURN-HELIX TRANSCRIPTIONAL REGULATOR, ICLR FAMILY"/>
    <property type="match status" value="1"/>
</dbReference>
<dbReference type="Pfam" id="PF01614">
    <property type="entry name" value="IclR_C"/>
    <property type="match status" value="1"/>
</dbReference>
<dbReference type="InterPro" id="IPR036388">
    <property type="entry name" value="WH-like_DNA-bd_sf"/>
</dbReference>
<feature type="domain" description="IclR-ED" evidence="5">
    <location>
        <begin position="73"/>
        <end position="263"/>
    </location>
</feature>
<reference evidence="6 7" key="1">
    <citation type="journal article" date="2012" name="J. Bacteriol.">
        <title>Complete genome sequence of the broad-host-range strain Sinorhizobium fredii USDA257.</title>
        <authorList>
            <person name="Schuldes J."/>
            <person name="Rodriguez Orbegoso M."/>
            <person name="Schmeisser C."/>
            <person name="Krishnan H.B."/>
            <person name="Daniel R."/>
            <person name="Streit W.R."/>
        </authorList>
    </citation>
    <scope>NUCLEOTIDE SEQUENCE [LARGE SCALE GENOMIC DNA]</scope>
    <source>
        <strain evidence="6 7">USDA 257</strain>
    </source>
</reference>
<evidence type="ECO:0000259" key="5">
    <source>
        <dbReference type="PROSITE" id="PS51078"/>
    </source>
</evidence>
<evidence type="ECO:0000313" key="7">
    <source>
        <dbReference type="Proteomes" id="UP000006180"/>
    </source>
</evidence>
<dbReference type="EMBL" id="CP003563">
    <property type="protein sequence ID" value="AFL50417.1"/>
    <property type="molecule type" value="Genomic_DNA"/>
</dbReference>
<evidence type="ECO:0000313" key="6">
    <source>
        <dbReference type="EMBL" id="AFL50417.1"/>
    </source>
</evidence>
<dbReference type="GO" id="GO:0003677">
    <property type="term" value="F:DNA binding"/>
    <property type="evidence" value="ECO:0007669"/>
    <property type="project" value="UniProtKB-KW"/>
</dbReference>
<dbReference type="eggNOG" id="COG1414">
    <property type="taxonomic scope" value="Bacteria"/>
</dbReference>
<accession>I3X3G1</accession>
<dbReference type="Gene3D" id="1.10.10.10">
    <property type="entry name" value="Winged helix-like DNA-binding domain superfamily/Winged helix DNA-binding domain"/>
    <property type="match status" value="1"/>
</dbReference>
<sequence>MRKEANAMTEESDSAAGPLERYISFLELIAAFPGELTTADVAHALQLPKSTAHRLLRVLSRSGLVEGGDHKERTLSLGNRLTRLVYAAGHADWIEAAVLPTLVQATAKFPNASIFVSRLAGHRVFVVASAAGDPRWKSYVIPGQELPPHAAASAKIILAHQDPSILDKALERPLQAFTRNTVTDPGIVRKEIEEARNEGFAACVECIHEGMSALSVPIHIPTDGVIYSVGITGPITRAITEDRASIVALLREIAKALTPILSLRGRTGGKAA</sequence>
<dbReference type="InterPro" id="IPR029016">
    <property type="entry name" value="GAF-like_dom_sf"/>
</dbReference>
<dbReference type="InterPro" id="IPR005471">
    <property type="entry name" value="Tscrpt_reg_IclR_N"/>
</dbReference>
<evidence type="ECO:0000256" key="2">
    <source>
        <dbReference type="ARBA" id="ARBA00023125"/>
    </source>
</evidence>
<name>I3X3G1_SINF2</name>
<keyword evidence="3" id="KW-0804">Transcription</keyword>
<dbReference type="InterPro" id="IPR050707">
    <property type="entry name" value="HTH_MetabolicPath_Reg"/>
</dbReference>
<evidence type="ECO:0000256" key="1">
    <source>
        <dbReference type="ARBA" id="ARBA00023015"/>
    </source>
</evidence>
<keyword evidence="2" id="KW-0238">DNA-binding</keyword>
<dbReference type="STRING" id="1185652.USDA257_c18300"/>
<dbReference type="SMART" id="SM00346">
    <property type="entry name" value="HTH_ICLR"/>
    <property type="match status" value="1"/>
</dbReference>
<dbReference type="HOGENOM" id="CLU_062618_4_3_5"/>
<dbReference type="KEGG" id="sfd:USDA257_c18300"/>
<protein>
    <submittedName>
        <fullName evidence="6">Regulatory protein, IclR</fullName>
    </submittedName>
</protein>
<dbReference type="PROSITE" id="PS51077">
    <property type="entry name" value="HTH_ICLR"/>
    <property type="match status" value="1"/>
</dbReference>
<dbReference type="GO" id="GO:0045892">
    <property type="term" value="P:negative regulation of DNA-templated transcription"/>
    <property type="evidence" value="ECO:0007669"/>
    <property type="project" value="TreeGrafter"/>
</dbReference>
<organism evidence="6 7">
    <name type="scientific">Sinorhizobium fredii (strain USDA 257)</name>
    <dbReference type="NCBI Taxonomy" id="1185652"/>
    <lineage>
        <taxon>Bacteria</taxon>
        <taxon>Pseudomonadati</taxon>
        <taxon>Pseudomonadota</taxon>
        <taxon>Alphaproteobacteria</taxon>
        <taxon>Hyphomicrobiales</taxon>
        <taxon>Rhizobiaceae</taxon>
        <taxon>Sinorhizobium/Ensifer group</taxon>
        <taxon>Sinorhizobium</taxon>
    </lineage>
</organism>
<dbReference type="PROSITE" id="PS51078">
    <property type="entry name" value="ICLR_ED"/>
    <property type="match status" value="1"/>
</dbReference>
<dbReference type="SUPFAM" id="SSF55781">
    <property type="entry name" value="GAF domain-like"/>
    <property type="match status" value="1"/>
</dbReference>
<keyword evidence="1" id="KW-0805">Transcription regulation</keyword>
<dbReference type="InterPro" id="IPR036390">
    <property type="entry name" value="WH_DNA-bd_sf"/>
</dbReference>
<dbReference type="AlphaFoldDB" id="I3X3G1"/>
<dbReference type="InterPro" id="IPR014757">
    <property type="entry name" value="Tscrpt_reg_IclR_C"/>
</dbReference>
<proteinExistence type="predicted"/>
<dbReference type="PANTHER" id="PTHR30136:SF24">
    <property type="entry name" value="HTH-TYPE TRANSCRIPTIONAL REPRESSOR ALLR"/>
    <property type="match status" value="1"/>
</dbReference>